<keyword evidence="5" id="KW-1185">Reference proteome</keyword>
<feature type="transmembrane region" description="Helical" evidence="2">
    <location>
        <begin position="138"/>
        <end position="157"/>
    </location>
</feature>
<dbReference type="EMBL" id="CP023036">
    <property type="protein sequence ID" value="AXY23344.1"/>
    <property type="molecule type" value="Genomic_DNA"/>
</dbReference>
<dbReference type="InterPro" id="IPR024572">
    <property type="entry name" value="RcnB"/>
</dbReference>
<feature type="compositionally biased region" description="Gly residues" evidence="1">
    <location>
        <begin position="44"/>
        <end position="58"/>
    </location>
</feature>
<sequence length="162" mass="17292">MPFPMKPHIKFGLERYMKTTSLIAMGTACLLGMASPSYAQQGPNGPGGPGGPGGGGPQGQQHGPQQGPRGGGGHGRPMRNAPPSRGGYDNVDMNRVWHRGDRYDGPRNSRWVVNNWQSYRGLSAPPPGYQWMRYGNQYLLTAVATGVIAGVVSATIASPMMR</sequence>
<dbReference type="PROSITE" id="PS51257">
    <property type="entry name" value="PROKAR_LIPOPROTEIN"/>
    <property type="match status" value="1"/>
</dbReference>
<feature type="region of interest" description="Disordered" evidence="1">
    <location>
        <begin position="39"/>
        <end position="92"/>
    </location>
</feature>
<dbReference type="Gene3D" id="3.10.450.160">
    <property type="entry name" value="inner membrane protein cigr"/>
    <property type="match status" value="1"/>
</dbReference>
<name>A0A347WEQ1_9PROT</name>
<reference evidence="4 5" key="1">
    <citation type="submission" date="2017-08" db="EMBL/GenBank/DDBJ databases">
        <title>Complete genome sequence of Gluconacetobacter saccharivorans CV1 isolated from Fermented Vinegar.</title>
        <authorList>
            <person name="Kim S.-Y."/>
        </authorList>
    </citation>
    <scope>NUCLEOTIDE SEQUENCE [LARGE SCALE GENOMIC DNA]</scope>
    <source>
        <strain evidence="4 5">CV1</strain>
    </source>
</reference>
<evidence type="ECO:0000256" key="2">
    <source>
        <dbReference type="SAM" id="Phobius"/>
    </source>
</evidence>
<proteinExistence type="predicted"/>
<keyword evidence="3" id="KW-0732">Signal</keyword>
<keyword evidence="2" id="KW-0812">Transmembrane</keyword>
<dbReference type="KEGG" id="ksc:CD178_02597"/>
<evidence type="ECO:0000256" key="1">
    <source>
        <dbReference type="SAM" id="MobiDB-lite"/>
    </source>
</evidence>
<evidence type="ECO:0000313" key="4">
    <source>
        <dbReference type="EMBL" id="AXY23344.1"/>
    </source>
</evidence>
<dbReference type="Proteomes" id="UP000264120">
    <property type="component" value="Chromosome"/>
</dbReference>
<organism evidence="4 5">
    <name type="scientific">Komagataeibacter saccharivorans</name>
    <dbReference type="NCBI Taxonomy" id="265959"/>
    <lineage>
        <taxon>Bacteria</taxon>
        <taxon>Pseudomonadati</taxon>
        <taxon>Pseudomonadota</taxon>
        <taxon>Alphaproteobacteria</taxon>
        <taxon>Acetobacterales</taxon>
        <taxon>Acetobacteraceae</taxon>
        <taxon>Komagataeibacter</taxon>
    </lineage>
</organism>
<evidence type="ECO:0000256" key="3">
    <source>
        <dbReference type="SAM" id="SignalP"/>
    </source>
</evidence>
<evidence type="ECO:0000313" key="5">
    <source>
        <dbReference type="Proteomes" id="UP000264120"/>
    </source>
</evidence>
<accession>A0A347WEQ1</accession>
<evidence type="ECO:0008006" key="6">
    <source>
        <dbReference type="Google" id="ProtNLM"/>
    </source>
</evidence>
<feature type="chain" id="PRO_5016823909" description="Nickel/cobalt homeostasis protein RcnB" evidence="3">
    <location>
        <begin position="40"/>
        <end position="162"/>
    </location>
</feature>
<feature type="signal peptide" evidence="3">
    <location>
        <begin position="1"/>
        <end position="39"/>
    </location>
</feature>
<gene>
    <name evidence="4" type="ORF">CD178_02597</name>
</gene>
<protein>
    <recommendedName>
        <fullName evidence="6">Nickel/cobalt homeostasis protein RcnB</fullName>
    </recommendedName>
</protein>
<dbReference type="AlphaFoldDB" id="A0A347WEQ1"/>
<keyword evidence="2" id="KW-1133">Transmembrane helix</keyword>
<keyword evidence="2" id="KW-0472">Membrane</keyword>
<dbReference type="Pfam" id="PF11776">
    <property type="entry name" value="RcnB"/>
    <property type="match status" value="1"/>
</dbReference>